<proteinExistence type="predicted"/>
<evidence type="ECO:0000256" key="1">
    <source>
        <dbReference type="ARBA" id="ARBA00023015"/>
    </source>
</evidence>
<evidence type="ECO:0000313" key="8">
    <source>
        <dbReference type="Proteomes" id="UP000189935"/>
    </source>
</evidence>
<accession>A0A1M6VJM9</accession>
<dbReference type="Pfam" id="PF00072">
    <property type="entry name" value="Response_reg"/>
    <property type="match status" value="1"/>
</dbReference>
<dbReference type="GO" id="GO:0000160">
    <property type="term" value="P:phosphorelay signal transduction system"/>
    <property type="evidence" value="ECO:0007669"/>
    <property type="project" value="InterPro"/>
</dbReference>
<dbReference type="SUPFAM" id="SSF52172">
    <property type="entry name" value="CheY-like"/>
    <property type="match status" value="1"/>
</dbReference>
<organism evidence="7 8">
    <name type="scientific">Bradyrhizobium lablabi</name>
    <dbReference type="NCBI Taxonomy" id="722472"/>
    <lineage>
        <taxon>Bacteria</taxon>
        <taxon>Pseudomonadati</taxon>
        <taxon>Pseudomonadota</taxon>
        <taxon>Alphaproteobacteria</taxon>
        <taxon>Hyphomicrobiales</taxon>
        <taxon>Nitrobacteraceae</taxon>
        <taxon>Bradyrhizobium</taxon>
    </lineage>
</organism>
<dbReference type="SUPFAM" id="SSF46894">
    <property type="entry name" value="C-terminal effector domain of the bipartite response regulators"/>
    <property type="match status" value="1"/>
</dbReference>
<dbReference type="Pfam" id="PF00196">
    <property type="entry name" value="GerE"/>
    <property type="match status" value="1"/>
</dbReference>
<dbReference type="InterPro" id="IPR036388">
    <property type="entry name" value="WH-like_DNA-bd_sf"/>
</dbReference>
<reference evidence="7 8" key="1">
    <citation type="submission" date="2016-11" db="EMBL/GenBank/DDBJ databases">
        <authorList>
            <person name="Jaros S."/>
            <person name="Januszkiewicz K."/>
            <person name="Wedrychowicz H."/>
        </authorList>
    </citation>
    <scope>NUCLEOTIDE SEQUENCE [LARGE SCALE GENOMIC DNA]</scope>
    <source>
        <strain evidence="7 8">GAS499</strain>
    </source>
</reference>
<protein>
    <submittedName>
        <fullName evidence="7">Two component transcriptional regulator, LuxR family</fullName>
    </submittedName>
</protein>
<dbReference type="PROSITE" id="PS50110">
    <property type="entry name" value="RESPONSE_REGULATORY"/>
    <property type="match status" value="1"/>
</dbReference>
<dbReference type="PANTHER" id="PTHR44688:SF16">
    <property type="entry name" value="DNA-BINDING TRANSCRIPTIONAL ACTIVATOR DEVR_DOSR"/>
    <property type="match status" value="1"/>
</dbReference>
<feature type="modified residue" description="4-aspartylphosphate" evidence="4">
    <location>
        <position position="78"/>
    </location>
</feature>
<evidence type="ECO:0000256" key="4">
    <source>
        <dbReference type="PROSITE-ProRule" id="PRU00169"/>
    </source>
</evidence>
<dbReference type="GO" id="GO:0006355">
    <property type="term" value="P:regulation of DNA-templated transcription"/>
    <property type="evidence" value="ECO:0007669"/>
    <property type="project" value="InterPro"/>
</dbReference>
<name>A0A1M6VJM9_9BRAD</name>
<keyword evidence="3" id="KW-0804">Transcription</keyword>
<keyword evidence="4" id="KW-0597">Phosphoprotein</keyword>
<evidence type="ECO:0000259" key="5">
    <source>
        <dbReference type="PROSITE" id="PS50043"/>
    </source>
</evidence>
<feature type="domain" description="Response regulatory" evidence="6">
    <location>
        <begin position="29"/>
        <end position="143"/>
    </location>
</feature>
<dbReference type="PROSITE" id="PS50043">
    <property type="entry name" value="HTH_LUXR_2"/>
    <property type="match status" value="1"/>
</dbReference>
<dbReference type="CDD" id="cd06170">
    <property type="entry name" value="LuxR_C_like"/>
    <property type="match status" value="1"/>
</dbReference>
<dbReference type="InterPro" id="IPR016032">
    <property type="entry name" value="Sig_transdc_resp-reg_C-effctor"/>
</dbReference>
<dbReference type="Gene3D" id="3.40.50.2300">
    <property type="match status" value="1"/>
</dbReference>
<evidence type="ECO:0000259" key="6">
    <source>
        <dbReference type="PROSITE" id="PS50110"/>
    </source>
</evidence>
<evidence type="ECO:0000256" key="2">
    <source>
        <dbReference type="ARBA" id="ARBA00023125"/>
    </source>
</evidence>
<dbReference type="InterPro" id="IPR000792">
    <property type="entry name" value="Tscrpt_reg_LuxR_C"/>
</dbReference>
<dbReference type="SMART" id="SM00448">
    <property type="entry name" value="REC"/>
    <property type="match status" value="1"/>
</dbReference>
<dbReference type="InterPro" id="IPR001789">
    <property type="entry name" value="Sig_transdc_resp-reg_receiver"/>
</dbReference>
<dbReference type="EMBL" id="LT670844">
    <property type="protein sequence ID" value="SHK81659.1"/>
    <property type="molecule type" value="Genomic_DNA"/>
</dbReference>
<evidence type="ECO:0000256" key="3">
    <source>
        <dbReference type="ARBA" id="ARBA00023163"/>
    </source>
</evidence>
<keyword evidence="2" id="KW-0238">DNA-binding</keyword>
<sequence>MAVPFGECVSFFTFDGRWHMDENLPSRGEIFVVDDDPAVRETLSMVLSAGGYKVICFADGAALLAVARSRTPSCILLDVHIPGKSGLDILKELHGEDYPAPIFMISGQGDIAMAVEAIKSGALDFIEKPFRGSEIVARLDEAIGAFVRRQAEDTASNIATLHFPGKEPLTRREREVLEQFTAGASNKEAGRHLGISPRTIEDHRANIMKKLGARNAADLIRIVMTAQRHS</sequence>
<dbReference type="InterPro" id="IPR011006">
    <property type="entry name" value="CheY-like_superfamily"/>
</dbReference>
<keyword evidence="1" id="KW-0805">Transcription regulation</keyword>
<evidence type="ECO:0000313" key="7">
    <source>
        <dbReference type="EMBL" id="SHK81659.1"/>
    </source>
</evidence>
<dbReference type="SMART" id="SM00421">
    <property type="entry name" value="HTH_LUXR"/>
    <property type="match status" value="1"/>
</dbReference>
<gene>
    <name evidence="7" type="ORF">SAMN05444159_4258</name>
</gene>
<feature type="domain" description="HTH luxR-type" evidence="5">
    <location>
        <begin position="162"/>
        <end position="230"/>
    </location>
</feature>
<dbReference type="Proteomes" id="UP000189935">
    <property type="component" value="Chromosome I"/>
</dbReference>
<dbReference type="PANTHER" id="PTHR44688">
    <property type="entry name" value="DNA-BINDING TRANSCRIPTIONAL ACTIVATOR DEVR_DOSR"/>
    <property type="match status" value="1"/>
</dbReference>
<dbReference type="Gene3D" id="1.10.10.10">
    <property type="entry name" value="Winged helix-like DNA-binding domain superfamily/Winged helix DNA-binding domain"/>
    <property type="match status" value="1"/>
</dbReference>
<dbReference type="PRINTS" id="PR00038">
    <property type="entry name" value="HTHLUXR"/>
</dbReference>
<dbReference type="GO" id="GO:0003677">
    <property type="term" value="F:DNA binding"/>
    <property type="evidence" value="ECO:0007669"/>
    <property type="project" value="UniProtKB-KW"/>
</dbReference>
<dbReference type="AlphaFoldDB" id="A0A1M6VJM9"/>